<dbReference type="EMBL" id="JNCF01000109">
    <property type="protein sequence ID" value="KGP62155.1"/>
    <property type="molecule type" value="Genomic_DNA"/>
</dbReference>
<reference evidence="1 2" key="1">
    <citation type="submission" date="2014-05" db="EMBL/GenBank/DDBJ databases">
        <authorList>
            <person name="Rizzardi K."/>
            <person name="Winiecka-Krusnell J."/>
            <person name="Ramliden M."/>
            <person name="Alm E."/>
            <person name="Andersson S."/>
            <person name="Byfors S."/>
        </authorList>
    </citation>
    <scope>NUCLEOTIDE SEQUENCE [LARGE SCALE GENOMIC DNA]</scope>
    <source>
        <strain evidence="1 2">LEGN</strain>
    </source>
</reference>
<dbReference type="Proteomes" id="UP000054422">
    <property type="component" value="Unassembled WGS sequence"/>
</dbReference>
<evidence type="ECO:0008006" key="3">
    <source>
        <dbReference type="Google" id="ProtNLM"/>
    </source>
</evidence>
<name>A0A0A2SLY7_9GAMM</name>
<organism evidence="1 2">
    <name type="scientific">Legionella norrlandica</name>
    <dbReference type="NCBI Taxonomy" id="1498499"/>
    <lineage>
        <taxon>Bacteria</taxon>
        <taxon>Pseudomonadati</taxon>
        <taxon>Pseudomonadota</taxon>
        <taxon>Gammaproteobacteria</taxon>
        <taxon>Legionellales</taxon>
        <taxon>Legionellaceae</taxon>
        <taxon>Legionella</taxon>
    </lineage>
</organism>
<dbReference type="OrthoDB" id="9993988at2"/>
<accession>A0A0A2SLY7</accession>
<comment type="caution">
    <text evidence="1">The sequence shown here is derived from an EMBL/GenBank/DDBJ whole genome shotgun (WGS) entry which is preliminary data.</text>
</comment>
<keyword evidence="2" id="KW-1185">Reference proteome</keyword>
<proteinExistence type="predicted"/>
<gene>
    <name evidence="1" type="ORF">EP47_05550</name>
</gene>
<protein>
    <recommendedName>
        <fullName evidence="3">Lipoprotein</fullName>
    </recommendedName>
</protein>
<dbReference type="PROSITE" id="PS51257">
    <property type="entry name" value="PROKAR_LIPOPROTEIN"/>
    <property type="match status" value="1"/>
</dbReference>
<dbReference type="AlphaFoldDB" id="A0A0A2SLY7"/>
<dbReference type="RefSeq" id="WP_035891673.1">
    <property type="nucleotide sequence ID" value="NZ_JNCF01000109.1"/>
</dbReference>
<evidence type="ECO:0000313" key="2">
    <source>
        <dbReference type="Proteomes" id="UP000054422"/>
    </source>
</evidence>
<sequence>MVVKKIAIINIFISLLFLYGCSSENKQAKYYVYAEINKKEHLCYVKKPLVNERYKGDLIQHGREEKIINCKIILPKQFKDKYSMCVLSGVTVDGSDHSGETYLKGWSCDVSPVISEITMYMKSKATRGVVSCNMLCIKK</sequence>
<evidence type="ECO:0000313" key="1">
    <source>
        <dbReference type="EMBL" id="KGP62155.1"/>
    </source>
</evidence>